<feature type="region of interest" description="Disordered" evidence="1">
    <location>
        <begin position="1"/>
        <end position="22"/>
    </location>
</feature>
<evidence type="ECO:0000256" key="1">
    <source>
        <dbReference type="SAM" id="MobiDB-lite"/>
    </source>
</evidence>
<accession>A0A5D3FJT0</accession>
<dbReference type="AlphaFoldDB" id="A0A5D3FJT0"/>
<dbReference type="EMBL" id="VSRQ01000003">
    <property type="protein sequence ID" value="TYK49087.1"/>
    <property type="molecule type" value="Genomic_DNA"/>
</dbReference>
<organism evidence="2 3">
    <name type="scientific">Actinomadura decatromicini</name>
    <dbReference type="NCBI Taxonomy" id="2604572"/>
    <lineage>
        <taxon>Bacteria</taxon>
        <taxon>Bacillati</taxon>
        <taxon>Actinomycetota</taxon>
        <taxon>Actinomycetes</taxon>
        <taxon>Streptosporangiales</taxon>
        <taxon>Thermomonosporaceae</taxon>
        <taxon>Actinomadura</taxon>
    </lineage>
</organism>
<reference evidence="2 3" key="1">
    <citation type="submission" date="2019-08" db="EMBL/GenBank/DDBJ databases">
        <title>Actinomadura sp. nov. CYP1-5 isolated from mountain soil.</title>
        <authorList>
            <person name="Songsumanus A."/>
            <person name="Kuncharoen N."/>
            <person name="Kudo T."/>
            <person name="Yuki M."/>
            <person name="Igarashi Y."/>
            <person name="Tanasupawat S."/>
        </authorList>
    </citation>
    <scope>NUCLEOTIDE SEQUENCE [LARGE SCALE GENOMIC DNA]</scope>
    <source>
        <strain evidence="2 3">CYP1-5</strain>
    </source>
</reference>
<comment type="caution">
    <text evidence="2">The sequence shown here is derived from an EMBL/GenBank/DDBJ whole genome shotgun (WGS) entry which is preliminary data.</text>
</comment>
<feature type="compositionally biased region" description="Basic and acidic residues" evidence="1">
    <location>
        <begin position="1"/>
        <end position="10"/>
    </location>
</feature>
<protein>
    <submittedName>
        <fullName evidence="2">Uncharacterized protein</fullName>
    </submittedName>
</protein>
<dbReference type="RefSeq" id="WP_148759575.1">
    <property type="nucleotide sequence ID" value="NZ_VSRQ01000003.1"/>
</dbReference>
<proteinExistence type="predicted"/>
<name>A0A5D3FJT0_9ACTN</name>
<gene>
    <name evidence="2" type="ORF">FXF68_14810</name>
</gene>
<keyword evidence="3" id="KW-1185">Reference proteome</keyword>
<sequence length="74" mass="8399">MPSTLHRPDAEGAAPTAAPRLRPDELAVRVRALRRARRDARTRASRVRRVLLAPTPVGDTYAQVPETRHQHWEN</sequence>
<evidence type="ECO:0000313" key="3">
    <source>
        <dbReference type="Proteomes" id="UP000323505"/>
    </source>
</evidence>
<evidence type="ECO:0000313" key="2">
    <source>
        <dbReference type="EMBL" id="TYK49087.1"/>
    </source>
</evidence>
<dbReference type="Proteomes" id="UP000323505">
    <property type="component" value="Unassembled WGS sequence"/>
</dbReference>